<dbReference type="AlphaFoldDB" id="A0A1F4VE87"/>
<protein>
    <submittedName>
        <fullName evidence="1">Uncharacterized protein</fullName>
    </submittedName>
</protein>
<comment type="caution">
    <text evidence="1">The sequence shown here is derived from an EMBL/GenBank/DDBJ whole genome shotgun (WGS) entry which is preliminary data.</text>
</comment>
<dbReference type="EMBL" id="MEVI01000002">
    <property type="protein sequence ID" value="OGC55484.1"/>
    <property type="molecule type" value="Genomic_DNA"/>
</dbReference>
<reference evidence="1 2" key="1">
    <citation type="journal article" date="2016" name="Nat. Commun.">
        <title>Thousands of microbial genomes shed light on interconnected biogeochemical processes in an aquifer system.</title>
        <authorList>
            <person name="Anantharaman K."/>
            <person name="Brown C.T."/>
            <person name="Hug L.A."/>
            <person name="Sharon I."/>
            <person name="Castelle C.J."/>
            <person name="Probst A.J."/>
            <person name="Thomas B.C."/>
            <person name="Singh A."/>
            <person name="Wilkins M.J."/>
            <person name="Karaoz U."/>
            <person name="Brodie E.L."/>
            <person name="Williams K.H."/>
            <person name="Hubbard S.S."/>
            <person name="Banfield J.F."/>
        </authorList>
    </citation>
    <scope>NUCLEOTIDE SEQUENCE [LARGE SCALE GENOMIC DNA]</scope>
</reference>
<proteinExistence type="predicted"/>
<name>A0A1F4VE87_UNCKA</name>
<gene>
    <name evidence="1" type="ORF">A3A78_00820</name>
</gene>
<organism evidence="1 2">
    <name type="scientific">candidate division WWE3 bacterium RIFCSPLOWO2_01_FULL_41_18</name>
    <dbReference type="NCBI Taxonomy" id="1802625"/>
    <lineage>
        <taxon>Bacteria</taxon>
        <taxon>Katanobacteria</taxon>
    </lineage>
</organism>
<sequence length="244" mass="27825">MKFGRGDEIPFSYEVPLPNALGLSEWEYKELVSDPKENESAFYEIVNEVGRDIKGKRSLKEAIKREEDKEKLMEGGVVDEKGERNQGIDDEAFKRVMETSHLVYFYDQMLKIKGLKGGGEIEKELFGDLRSQIAEDEVDEKGMLLTLEHLLKRAGNFESGSRDFADVEASKTLVSFQFQFWLDYIENQEGAMESYVKAAKKPGDVDEANLENVKGAISDAKDHLKVLLMAYKYISDEEVKQRSN</sequence>
<accession>A0A1F4VE87</accession>
<evidence type="ECO:0000313" key="2">
    <source>
        <dbReference type="Proteomes" id="UP000176504"/>
    </source>
</evidence>
<dbReference type="Proteomes" id="UP000176504">
    <property type="component" value="Unassembled WGS sequence"/>
</dbReference>
<evidence type="ECO:0000313" key="1">
    <source>
        <dbReference type="EMBL" id="OGC55484.1"/>
    </source>
</evidence>